<evidence type="ECO:0000256" key="3">
    <source>
        <dbReference type="ARBA" id="ARBA00012374"/>
    </source>
</evidence>
<evidence type="ECO:0000256" key="14">
    <source>
        <dbReference type="HAMAP-Rule" id="MF_01006"/>
    </source>
</evidence>
<evidence type="ECO:0000313" key="15">
    <source>
        <dbReference type="EMBL" id="EAV46674.1"/>
    </source>
</evidence>
<evidence type="ECO:0000256" key="2">
    <source>
        <dbReference type="ARBA" id="ARBA00010621"/>
    </source>
</evidence>
<keyword evidence="10 14" id="KW-0046">Antibiotic resistance</keyword>
<feature type="transmembrane region" description="Helical" evidence="14">
    <location>
        <begin position="217"/>
        <end position="240"/>
    </location>
</feature>
<keyword evidence="8 14" id="KW-1133">Transmembrane helix</keyword>
<comment type="miscellaneous">
    <text evidence="14">Bacitracin is thought to be involved in the inhibition of peptidoglycan synthesis by sequestering undecaprenyl diphosphate, thereby reducing the pool of lipid carrier available.</text>
</comment>
<evidence type="ECO:0000256" key="11">
    <source>
        <dbReference type="ARBA" id="ARBA00032707"/>
    </source>
</evidence>
<dbReference type="OrthoDB" id="9808289at2"/>
<dbReference type="HAMAP" id="MF_01006">
    <property type="entry name" value="Undec_diphosphatase"/>
    <property type="match status" value="1"/>
</dbReference>
<evidence type="ECO:0000256" key="7">
    <source>
        <dbReference type="ARBA" id="ARBA00022801"/>
    </source>
</evidence>
<feature type="transmembrane region" description="Helical" evidence="14">
    <location>
        <begin position="46"/>
        <end position="63"/>
    </location>
</feature>
<evidence type="ECO:0000256" key="4">
    <source>
        <dbReference type="ARBA" id="ARBA00021581"/>
    </source>
</evidence>
<protein>
    <recommendedName>
        <fullName evidence="4 14">Undecaprenyl-diphosphatase</fullName>
        <ecNumber evidence="3 14">3.6.1.27</ecNumber>
    </recommendedName>
    <alternativeName>
        <fullName evidence="12 14">Bacitracin resistance protein</fullName>
    </alternativeName>
    <alternativeName>
        <fullName evidence="11 14">Undecaprenyl pyrophosphate phosphatase</fullName>
    </alternativeName>
</protein>
<evidence type="ECO:0000256" key="5">
    <source>
        <dbReference type="ARBA" id="ARBA00022475"/>
    </source>
</evidence>
<comment type="subcellular location">
    <subcellularLocation>
        <location evidence="1 14">Cell membrane</location>
        <topology evidence="1 14">Multi-pass membrane protein</topology>
    </subcellularLocation>
</comment>
<evidence type="ECO:0000256" key="1">
    <source>
        <dbReference type="ARBA" id="ARBA00004651"/>
    </source>
</evidence>
<evidence type="ECO:0000256" key="10">
    <source>
        <dbReference type="ARBA" id="ARBA00023251"/>
    </source>
</evidence>
<name>A0P564_9PROT</name>
<dbReference type="GO" id="GO:0050380">
    <property type="term" value="F:undecaprenyl-diphosphatase activity"/>
    <property type="evidence" value="ECO:0007669"/>
    <property type="project" value="UniProtKB-UniRule"/>
</dbReference>
<dbReference type="GO" id="GO:0005886">
    <property type="term" value="C:plasma membrane"/>
    <property type="evidence" value="ECO:0007669"/>
    <property type="project" value="UniProtKB-SubCell"/>
</dbReference>
<comment type="caution">
    <text evidence="15">The sequence shown here is derived from an EMBL/GenBank/DDBJ whole genome shotgun (WGS) entry which is preliminary data.</text>
</comment>
<comment type="similarity">
    <text evidence="2 14">Belongs to the UppP family.</text>
</comment>
<dbReference type="NCBIfam" id="TIGR00753">
    <property type="entry name" value="undec_PP_bacA"/>
    <property type="match status" value="1"/>
</dbReference>
<dbReference type="GO" id="GO:0009252">
    <property type="term" value="P:peptidoglycan biosynthetic process"/>
    <property type="evidence" value="ECO:0007669"/>
    <property type="project" value="UniProtKB-KW"/>
</dbReference>
<keyword evidence="9 14" id="KW-0472">Membrane</keyword>
<evidence type="ECO:0000256" key="12">
    <source>
        <dbReference type="ARBA" id="ARBA00032932"/>
    </source>
</evidence>
<evidence type="ECO:0000256" key="13">
    <source>
        <dbReference type="ARBA" id="ARBA00047594"/>
    </source>
</evidence>
<comment type="function">
    <text evidence="14">Catalyzes the dephosphorylation of undecaprenyl diphosphate (UPP). Confers resistance to bacitracin.</text>
</comment>
<dbReference type="Proteomes" id="UP000054262">
    <property type="component" value="Unassembled WGS sequence"/>
</dbReference>
<dbReference type="EMBL" id="AAUX01000001">
    <property type="protein sequence ID" value="EAV46674.1"/>
    <property type="molecule type" value="Genomic_DNA"/>
</dbReference>
<dbReference type="PANTHER" id="PTHR30622">
    <property type="entry name" value="UNDECAPRENYL-DIPHOSPHATASE"/>
    <property type="match status" value="1"/>
</dbReference>
<feature type="transmembrane region" description="Helical" evidence="14">
    <location>
        <begin position="149"/>
        <end position="167"/>
    </location>
</feature>
<evidence type="ECO:0000256" key="9">
    <source>
        <dbReference type="ARBA" id="ARBA00023136"/>
    </source>
</evidence>
<keyword evidence="14" id="KW-0961">Cell wall biogenesis/degradation</keyword>
<comment type="catalytic activity">
    <reaction evidence="13 14">
        <text>di-trans,octa-cis-undecaprenyl diphosphate + H2O = di-trans,octa-cis-undecaprenyl phosphate + phosphate + H(+)</text>
        <dbReference type="Rhea" id="RHEA:28094"/>
        <dbReference type="ChEBI" id="CHEBI:15377"/>
        <dbReference type="ChEBI" id="CHEBI:15378"/>
        <dbReference type="ChEBI" id="CHEBI:43474"/>
        <dbReference type="ChEBI" id="CHEBI:58405"/>
        <dbReference type="ChEBI" id="CHEBI:60392"/>
        <dbReference type="EC" id="3.6.1.27"/>
    </reaction>
</comment>
<feature type="transmembrane region" description="Helical" evidence="14">
    <location>
        <begin position="246"/>
        <end position="264"/>
    </location>
</feature>
<dbReference type="GO" id="GO:0046677">
    <property type="term" value="P:response to antibiotic"/>
    <property type="evidence" value="ECO:0007669"/>
    <property type="project" value="UniProtKB-UniRule"/>
</dbReference>
<feature type="transmembrane region" description="Helical" evidence="14">
    <location>
        <begin position="83"/>
        <end position="101"/>
    </location>
</feature>
<keyword evidence="14" id="KW-0133">Cell shape</keyword>
<keyword evidence="5 14" id="KW-1003">Cell membrane</keyword>
<evidence type="ECO:0000313" key="16">
    <source>
        <dbReference type="Proteomes" id="UP000054262"/>
    </source>
</evidence>
<dbReference type="AlphaFoldDB" id="A0P564"/>
<dbReference type="EC" id="3.6.1.27" evidence="3 14"/>
<dbReference type="InterPro" id="IPR003824">
    <property type="entry name" value="UppP"/>
</dbReference>
<organism evidence="15 16">
    <name type="scientific">Methylophilales bacterium HTCC2181</name>
    <dbReference type="NCBI Taxonomy" id="383631"/>
    <lineage>
        <taxon>Bacteria</taxon>
        <taxon>Pseudomonadati</taxon>
        <taxon>Pseudomonadota</taxon>
        <taxon>Betaproteobacteria</taxon>
        <taxon>Nitrosomonadales</taxon>
        <taxon>OM43 clade</taxon>
    </lineage>
</organism>
<dbReference type="Pfam" id="PF02673">
    <property type="entry name" value="BacA"/>
    <property type="match status" value="1"/>
</dbReference>
<keyword evidence="7 14" id="KW-0378">Hydrolase</keyword>
<dbReference type="NCBIfam" id="NF001389">
    <property type="entry name" value="PRK00281.1-2"/>
    <property type="match status" value="1"/>
</dbReference>
<keyword evidence="16" id="KW-1185">Reference proteome</keyword>
<keyword evidence="14" id="KW-0573">Peptidoglycan synthesis</keyword>
<keyword evidence="6 14" id="KW-0812">Transmembrane</keyword>
<sequence length="265" mass="29208">MDLYLLWAAFVLGVIEGVTEFLPVSSTGHLIIAADVLKFSNGSSDVFEIFIQLGAIMAVITEYRRKLINTVSNIPHDPAAQKFAASIAIAFIPAAILGFFFHSTIKFYLFNPVSVAVALIVGGLAMILIEKLMPPRQIGSQPDVNFKQALLIGMAQCLSLVPGVSRAASTIMGGVLCGLDRKSATEFSFFLAIPIIIAASFYDLFKNFDLLNKDDFLILFFGSVTAYISALLIIKIFIRYVAHNNFIGFGWYRIMIGIITLFYFY</sequence>
<dbReference type="PANTHER" id="PTHR30622:SF3">
    <property type="entry name" value="UNDECAPRENYL-DIPHOSPHATASE"/>
    <property type="match status" value="1"/>
</dbReference>
<evidence type="ECO:0000256" key="6">
    <source>
        <dbReference type="ARBA" id="ARBA00022692"/>
    </source>
</evidence>
<accession>A0P564</accession>
<dbReference type="GO" id="GO:0008360">
    <property type="term" value="P:regulation of cell shape"/>
    <property type="evidence" value="ECO:0007669"/>
    <property type="project" value="UniProtKB-KW"/>
</dbReference>
<feature type="transmembrane region" description="Helical" evidence="14">
    <location>
        <begin position="187"/>
        <end position="205"/>
    </location>
</feature>
<reference evidence="15 16" key="1">
    <citation type="submission" date="2006-11" db="EMBL/GenBank/DDBJ databases">
        <authorList>
            <person name="Giovannoni S."/>
            <person name="Vergin K."/>
            <person name="Ferriera S."/>
            <person name="Johnson J."/>
            <person name="Kravitz S."/>
            <person name="Beeson K."/>
            <person name="Sutton G."/>
            <person name="Rogers Y.-H."/>
            <person name="Friedman R."/>
            <person name="Frazier M."/>
            <person name="Venter J.C."/>
        </authorList>
    </citation>
    <scope>NUCLEOTIDE SEQUENCE [LARGE SCALE GENOMIC DNA]</scope>
    <source>
        <strain evidence="15 16">HTCC2181</strain>
    </source>
</reference>
<feature type="transmembrane region" description="Helical" evidence="14">
    <location>
        <begin position="107"/>
        <end position="129"/>
    </location>
</feature>
<proteinExistence type="inferred from homology"/>
<gene>
    <name evidence="14" type="primary">uppP</name>
    <name evidence="15" type="ORF">MB2181_01335</name>
</gene>
<dbReference type="NCBIfam" id="NF001390">
    <property type="entry name" value="PRK00281.1-4"/>
    <property type="match status" value="1"/>
</dbReference>
<evidence type="ECO:0000256" key="8">
    <source>
        <dbReference type="ARBA" id="ARBA00022989"/>
    </source>
</evidence>
<dbReference type="GO" id="GO:0071555">
    <property type="term" value="P:cell wall organization"/>
    <property type="evidence" value="ECO:0007669"/>
    <property type="project" value="UniProtKB-KW"/>
</dbReference>